<dbReference type="KEGG" id="rei:IE4771_CH02147"/>
<name>A0A060I6T3_RHIET</name>
<proteinExistence type="predicted"/>
<reference evidence="2 3" key="1">
    <citation type="submission" date="2013-12" db="EMBL/GenBank/DDBJ databases">
        <title>Complete genome sequence of Rhizobium etli bv. mimosae IE4771.</title>
        <authorList>
            <person name="Bustos P."/>
            <person name="Santamaria R.I."/>
            <person name="Lozano L."/>
            <person name="Ormeno-Orrillo E."/>
            <person name="Rogel M.A."/>
            <person name="Romero D."/>
            <person name="Cevallos M.A."/>
            <person name="Martinez-Romero E."/>
            <person name="Gonzalez V."/>
        </authorList>
    </citation>
    <scope>NUCLEOTIDE SEQUENCE [LARGE SCALE GENOMIC DNA]</scope>
    <source>
        <strain evidence="2 3">IE4771</strain>
    </source>
</reference>
<protein>
    <recommendedName>
        <fullName evidence="4">DUF2938 domain-containing protein</fullName>
    </recommendedName>
</protein>
<gene>
    <name evidence="2" type="ORF">IE4771_CH02147</name>
</gene>
<evidence type="ECO:0000256" key="1">
    <source>
        <dbReference type="SAM" id="Phobius"/>
    </source>
</evidence>
<evidence type="ECO:0000313" key="2">
    <source>
        <dbReference type="EMBL" id="AIC27256.1"/>
    </source>
</evidence>
<feature type="transmembrane region" description="Helical" evidence="1">
    <location>
        <begin position="6"/>
        <end position="27"/>
    </location>
</feature>
<feature type="transmembrane region" description="Helical" evidence="1">
    <location>
        <begin position="102"/>
        <end position="126"/>
    </location>
</feature>
<dbReference type="InterPro" id="IPR021329">
    <property type="entry name" value="DUF2938"/>
</dbReference>
<dbReference type="EMBL" id="CP006986">
    <property type="protein sequence ID" value="AIC27256.1"/>
    <property type="molecule type" value="Genomic_DNA"/>
</dbReference>
<accession>A0A060I6T3</accession>
<keyword evidence="1" id="KW-0472">Membrane</keyword>
<feature type="transmembrane region" description="Helical" evidence="1">
    <location>
        <begin position="138"/>
        <end position="158"/>
    </location>
</feature>
<evidence type="ECO:0008006" key="4">
    <source>
        <dbReference type="Google" id="ProtNLM"/>
    </source>
</evidence>
<dbReference type="Proteomes" id="UP000027180">
    <property type="component" value="Chromosome"/>
</dbReference>
<dbReference type="RefSeq" id="WP_010040765.1">
    <property type="nucleotide sequence ID" value="NZ_CP006986.1"/>
</dbReference>
<dbReference type="OrthoDB" id="9812539at2"/>
<sequence length="159" mass="17401">MFDILLRGLAIGAGATILMDLWAIVLAKVFGQPPANWAPVGRWFWHLRRGKVFHDSIADAEPYAGELALGWISHYAVGILYGVIFATIMGQGWLAAPTFLPAWIFGIITVGAGWFLLQPGLGLGWAAFKHPKPMKVRCFNLLAHTVFALGLYGTALIIR</sequence>
<dbReference type="Pfam" id="PF11158">
    <property type="entry name" value="DUF2938"/>
    <property type="match status" value="1"/>
</dbReference>
<dbReference type="HOGENOM" id="CLU_116614_0_0_5"/>
<feature type="transmembrane region" description="Helical" evidence="1">
    <location>
        <begin position="75"/>
        <end position="96"/>
    </location>
</feature>
<keyword evidence="1" id="KW-1133">Transmembrane helix</keyword>
<keyword evidence="1" id="KW-0812">Transmembrane</keyword>
<dbReference type="AlphaFoldDB" id="A0A060I6T3"/>
<organism evidence="2 3">
    <name type="scientific">Rhizobium etli bv. mimosae str. IE4771</name>
    <dbReference type="NCBI Taxonomy" id="1432050"/>
    <lineage>
        <taxon>Bacteria</taxon>
        <taxon>Pseudomonadati</taxon>
        <taxon>Pseudomonadota</taxon>
        <taxon>Alphaproteobacteria</taxon>
        <taxon>Hyphomicrobiales</taxon>
        <taxon>Rhizobiaceae</taxon>
        <taxon>Rhizobium/Agrobacterium group</taxon>
        <taxon>Rhizobium</taxon>
    </lineage>
</organism>
<evidence type="ECO:0000313" key="3">
    <source>
        <dbReference type="Proteomes" id="UP000027180"/>
    </source>
</evidence>